<sequence length="321" mass="35058">MASLDIYFLDVGQGDGTFIICPDGTTILVDLGSKKNGHIAGQDAIATIKNLMPKGKKIDYLFVTHGDGDHYNLIPELVRSHGFRFGKVYYSGPTSDYNKDMQGVIAGSSSAGFLDKSHSTEKKPLLTIGSASNQVDVFLLSANYPSEDDRDKNAKSICLMLAYGSLKAILMGDAEAETEDFIMNTFTKAFLKADVLKLAHHGSDSTNQESWLNVVQPRIVSASADQKWGHPYSSTIDRVLKGKRLADIYKHGIVAGTYDASTKDYDWETLSIKKAILTNLYEITGSMGSSWQAAGVAYVVQLRDDGSLSVGDTLNNLSRWF</sequence>
<dbReference type="PANTHER" id="PTHR30619">
    <property type="entry name" value="DNA INTERNALIZATION/COMPETENCE PROTEIN COMEC/REC2"/>
    <property type="match status" value="1"/>
</dbReference>
<accession>A0ABT4AAI4</accession>
<evidence type="ECO:0000313" key="2">
    <source>
        <dbReference type="EMBL" id="MCY1078672.1"/>
    </source>
</evidence>
<dbReference type="InterPro" id="IPR001279">
    <property type="entry name" value="Metallo-B-lactamas"/>
</dbReference>
<proteinExistence type="predicted"/>
<comment type="caution">
    <text evidence="2">The sequence shown here is derived from an EMBL/GenBank/DDBJ whole genome shotgun (WGS) entry which is preliminary data.</text>
</comment>
<dbReference type="InterPro" id="IPR036866">
    <property type="entry name" value="RibonucZ/Hydroxyglut_hydro"/>
</dbReference>
<feature type="domain" description="Metallo-beta-lactamase" evidence="1">
    <location>
        <begin position="17"/>
        <end position="90"/>
    </location>
</feature>
<reference evidence="2 3" key="1">
    <citation type="submission" date="2022-11" db="EMBL/GenBank/DDBJ databases">
        <title>Minimal conservation of predation-associated metabolite biosynthetic gene clusters underscores biosynthetic potential of Myxococcota including descriptions for ten novel species: Archangium lansinium sp. nov., Myxococcus landrumus sp. nov., Nannocystis bai.</title>
        <authorList>
            <person name="Ahearne A."/>
            <person name="Stevens C."/>
            <person name="Phillips K."/>
        </authorList>
    </citation>
    <scope>NUCLEOTIDE SEQUENCE [LARGE SCALE GENOMIC DNA]</scope>
    <source>
        <strain evidence="2 3">MIWBW</strain>
    </source>
</reference>
<gene>
    <name evidence="2" type="ORF">OV287_29810</name>
</gene>
<name>A0ABT4AAI4_9BACT</name>
<dbReference type="SUPFAM" id="SSF56281">
    <property type="entry name" value="Metallo-hydrolase/oxidoreductase"/>
    <property type="match status" value="1"/>
</dbReference>
<evidence type="ECO:0000313" key="3">
    <source>
        <dbReference type="Proteomes" id="UP001207654"/>
    </source>
</evidence>
<dbReference type="Gene3D" id="3.60.15.10">
    <property type="entry name" value="Ribonuclease Z/Hydroxyacylglutathione hydrolase-like"/>
    <property type="match status" value="1"/>
</dbReference>
<dbReference type="EMBL" id="JAPNKA010000001">
    <property type="protein sequence ID" value="MCY1078672.1"/>
    <property type="molecule type" value="Genomic_DNA"/>
</dbReference>
<organism evidence="2 3">
    <name type="scientific">Archangium lansingense</name>
    <dbReference type="NCBI Taxonomy" id="2995310"/>
    <lineage>
        <taxon>Bacteria</taxon>
        <taxon>Pseudomonadati</taxon>
        <taxon>Myxococcota</taxon>
        <taxon>Myxococcia</taxon>
        <taxon>Myxococcales</taxon>
        <taxon>Cystobacterineae</taxon>
        <taxon>Archangiaceae</taxon>
        <taxon>Archangium</taxon>
    </lineage>
</organism>
<protein>
    <submittedName>
        <fullName evidence="2">MBL fold metallo-hydrolase</fullName>
    </submittedName>
</protein>
<dbReference type="InterPro" id="IPR052159">
    <property type="entry name" value="Competence_DNA_uptake"/>
</dbReference>
<dbReference type="Pfam" id="PF00753">
    <property type="entry name" value="Lactamase_B"/>
    <property type="match status" value="1"/>
</dbReference>
<keyword evidence="3" id="KW-1185">Reference proteome</keyword>
<dbReference type="Proteomes" id="UP001207654">
    <property type="component" value="Unassembled WGS sequence"/>
</dbReference>
<dbReference type="RefSeq" id="WP_267537437.1">
    <property type="nucleotide sequence ID" value="NZ_JAPNKA010000001.1"/>
</dbReference>
<dbReference type="PANTHER" id="PTHR30619:SF1">
    <property type="entry name" value="RECOMBINATION PROTEIN 2"/>
    <property type="match status" value="1"/>
</dbReference>
<evidence type="ECO:0000259" key="1">
    <source>
        <dbReference type="Pfam" id="PF00753"/>
    </source>
</evidence>